<dbReference type="HOGENOM" id="CLU_056257_0_0_1"/>
<dbReference type="Pfam" id="PF07889">
    <property type="entry name" value="DUF1664"/>
    <property type="match status" value="1"/>
</dbReference>
<proteinExistence type="predicted"/>
<evidence type="ECO:0000256" key="2">
    <source>
        <dbReference type="SAM" id="Phobius"/>
    </source>
</evidence>
<keyword evidence="1" id="KW-0175">Coiled coil</keyword>
<evidence type="ECO:0000313" key="4">
    <source>
        <dbReference type="EMBL" id="ERN01663.1"/>
    </source>
</evidence>
<keyword evidence="2" id="KW-0812">Transmembrane</keyword>
<protein>
    <recommendedName>
        <fullName evidence="3">DUF1664 domain-containing protein</fullName>
    </recommendedName>
</protein>
<keyword evidence="2" id="KW-0472">Membrane</keyword>
<reference evidence="5" key="1">
    <citation type="journal article" date="2013" name="Science">
        <title>The Amborella genome and the evolution of flowering plants.</title>
        <authorList>
            <consortium name="Amborella Genome Project"/>
        </authorList>
    </citation>
    <scope>NUCLEOTIDE SEQUENCE [LARGE SCALE GENOMIC DNA]</scope>
</reference>
<dbReference type="KEGG" id="atr:18429748"/>
<dbReference type="OrthoDB" id="544175at2759"/>
<name>W1P182_AMBTC</name>
<organism evidence="4 5">
    <name type="scientific">Amborella trichopoda</name>
    <dbReference type="NCBI Taxonomy" id="13333"/>
    <lineage>
        <taxon>Eukaryota</taxon>
        <taxon>Viridiplantae</taxon>
        <taxon>Streptophyta</taxon>
        <taxon>Embryophyta</taxon>
        <taxon>Tracheophyta</taxon>
        <taxon>Spermatophyta</taxon>
        <taxon>Magnoliopsida</taxon>
        <taxon>Amborellales</taxon>
        <taxon>Amborellaceae</taxon>
        <taxon>Amborella</taxon>
    </lineage>
</organism>
<dbReference type="EMBL" id="KI394757">
    <property type="protein sequence ID" value="ERN01663.1"/>
    <property type="molecule type" value="Genomic_DNA"/>
</dbReference>
<evidence type="ECO:0000313" key="5">
    <source>
        <dbReference type="Proteomes" id="UP000017836"/>
    </source>
</evidence>
<gene>
    <name evidence="4" type="ORF">AMTR_s00090p00126740</name>
</gene>
<feature type="transmembrane region" description="Helical" evidence="2">
    <location>
        <begin position="12"/>
        <end position="29"/>
    </location>
</feature>
<dbReference type="Proteomes" id="UP000017836">
    <property type="component" value="Unassembled WGS sequence"/>
</dbReference>
<dbReference type="PANTHER" id="PTHR46667">
    <property type="entry name" value="OS05G0182700 PROTEIN"/>
    <property type="match status" value="1"/>
</dbReference>
<evidence type="ECO:0000256" key="1">
    <source>
        <dbReference type="SAM" id="Coils"/>
    </source>
</evidence>
<sequence length="323" mass="35603">MAMHSGLASSKVLILVGAGLTGSIILRGGHLSDIIFELQALIKGLNEATVSPHGFDQSAFLAAQVRRLAQEVRELTLSRPVTIINGDSASQGNLASYIMPAAALGALGYCYMWWKGLSLSDFMYVTKRNMANAVANVSKQLEQVSAALAYTKRHLTQRLQNLDGKMDEQMEMSKLIKNEVDDVKSDLSQIGMDIEIIQRMVSGLEGKIELLEDKQDIANAGVWYLCQFAGGMKDMRIAELFQNFTAKKELDQSVPIFSGEQQLKGLQFIAETVESGTVEKSKMSTTLQNDFSDPQKKTNVFTRTKIHRSGLSGFSFMMENQVS</sequence>
<accession>W1P182</accession>
<dbReference type="PANTHER" id="PTHR46667:SF1">
    <property type="entry name" value="OS09G0482740 PROTEIN"/>
    <property type="match status" value="1"/>
</dbReference>
<feature type="domain" description="DUF1664" evidence="3">
    <location>
        <begin position="92"/>
        <end position="215"/>
    </location>
</feature>
<dbReference type="InterPro" id="IPR012458">
    <property type="entry name" value="DUF1664"/>
</dbReference>
<feature type="coiled-coil region" evidence="1">
    <location>
        <begin position="152"/>
        <end position="214"/>
    </location>
</feature>
<dbReference type="AlphaFoldDB" id="W1P182"/>
<dbReference type="eggNOG" id="ENOG502QRN8">
    <property type="taxonomic scope" value="Eukaryota"/>
</dbReference>
<keyword evidence="5" id="KW-1185">Reference proteome</keyword>
<keyword evidence="2" id="KW-1133">Transmembrane helix</keyword>
<dbReference type="OMA" id="QDMTNSG"/>
<dbReference type="Gramene" id="ERN01663">
    <property type="protein sequence ID" value="ERN01663"/>
    <property type="gene ID" value="AMTR_s00090p00126740"/>
</dbReference>
<evidence type="ECO:0000259" key="3">
    <source>
        <dbReference type="Pfam" id="PF07889"/>
    </source>
</evidence>